<name>A0A0B2JZ82_9FIRM</name>
<dbReference type="STRING" id="82374.NZ47_02310"/>
<dbReference type="PANTHER" id="PTHR30531">
    <property type="entry name" value="FLAGELLAR BIOSYNTHETIC PROTEIN FLHB"/>
    <property type="match status" value="1"/>
</dbReference>
<comment type="caution">
    <text evidence="2">The sequence shown here is derived from an EMBL/GenBank/DDBJ whole genome shotgun (WGS) entry which is preliminary data.</text>
</comment>
<keyword evidence="3" id="KW-1185">Reference proteome</keyword>
<dbReference type="EMBL" id="JSCE01000043">
    <property type="protein sequence ID" value="KHM52854.1"/>
    <property type="molecule type" value="Genomic_DNA"/>
</dbReference>
<dbReference type="eggNOG" id="COG2257">
    <property type="taxonomic scope" value="Bacteria"/>
</dbReference>
<gene>
    <name evidence="2" type="ORF">NZ47_02310</name>
</gene>
<reference evidence="2 3" key="1">
    <citation type="journal article" date="2013" name="PLoS ONE">
        <title>Identification and characterization of three novel lipases belonging to families II and V from Anaerovibrio lipolyticus 5ST.</title>
        <authorList>
            <person name="Prive F."/>
            <person name="Kaderbhai N.N."/>
            <person name="Girdwood S."/>
            <person name="Worgan H.J."/>
            <person name="Pinloche E."/>
            <person name="Scollan N.D."/>
            <person name="Huws S.A."/>
            <person name="Newbold C.J."/>
        </authorList>
    </citation>
    <scope>NUCLEOTIDE SEQUENCE [LARGE SCALE GENOMIC DNA]</scope>
    <source>
        <strain evidence="2 3">5S</strain>
    </source>
</reference>
<dbReference type="Pfam" id="PF01312">
    <property type="entry name" value="Bac_export_2"/>
    <property type="match status" value="1"/>
</dbReference>
<dbReference type="GO" id="GO:0009306">
    <property type="term" value="P:protein secretion"/>
    <property type="evidence" value="ECO:0007669"/>
    <property type="project" value="InterPro"/>
</dbReference>
<dbReference type="RefSeq" id="WP_039206088.1">
    <property type="nucleotide sequence ID" value="NZ_JSCE01000043.1"/>
</dbReference>
<dbReference type="AlphaFoldDB" id="A0A0B2JZ82"/>
<dbReference type="Proteomes" id="UP000030993">
    <property type="component" value="Unassembled WGS sequence"/>
</dbReference>
<keyword evidence="2" id="KW-0282">Flagellum</keyword>
<keyword evidence="2" id="KW-0969">Cilium</keyword>
<dbReference type="PANTHER" id="PTHR30531:SF12">
    <property type="entry name" value="FLAGELLAR BIOSYNTHETIC PROTEIN FLHB"/>
    <property type="match status" value="1"/>
</dbReference>
<sequence>MMNKGRRPQEDPELDPLAEKKAVALKYDPEKNMAPKVVAKGKGHVAENILEAAKKGKVPVYQNKSLVNMLMALELDKEIPTELYTTVAEILAYVYRIDQRRKDMKNQMPPMKGM</sequence>
<dbReference type="GO" id="GO:0005886">
    <property type="term" value="C:plasma membrane"/>
    <property type="evidence" value="ECO:0007669"/>
    <property type="project" value="TreeGrafter"/>
</dbReference>
<proteinExistence type="predicted"/>
<accession>A0A0B2JZ82</accession>
<organism evidence="2 3">
    <name type="scientific">Anaerovibrio lipolyticus</name>
    <dbReference type="NCBI Taxonomy" id="82374"/>
    <lineage>
        <taxon>Bacteria</taxon>
        <taxon>Bacillati</taxon>
        <taxon>Bacillota</taxon>
        <taxon>Negativicutes</taxon>
        <taxon>Selenomonadales</taxon>
        <taxon>Selenomonadaceae</taxon>
        <taxon>Anaerovibrio</taxon>
    </lineage>
</organism>
<dbReference type="InterPro" id="IPR029025">
    <property type="entry name" value="T3SS_substrate_exporter_C"/>
</dbReference>
<protein>
    <submittedName>
        <fullName evidence="2">Flagellar biosynthesis</fullName>
    </submittedName>
</protein>
<feature type="region of interest" description="Disordered" evidence="1">
    <location>
        <begin position="1"/>
        <end position="20"/>
    </location>
</feature>
<evidence type="ECO:0000313" key="2">
    <source>
        <dbReference type="EMBL" id="KHM52854.1"/>
    </source>
</evidence>
<keyword evidence="2" id="KW-0966">Cell projection</keyword>
<dbReference type="Gene3D" id="3.40.1690.10">
    <property type="entry name" value="secretion proteins EscU"/>
    <property type="match status" value="1"/>
</dbReference>
<dbReference type="InterPro" id="IPR006135">
    <property type="entry name" value="T3SS_substrate_exporter"/>
</dbReference>
<evidence type="ECO:0000256" key="1">
    <source>
        <dbReference type="SAM" id="MobiDB-lite"/>
    </source>
</evidence>
<evidence type="ECO:0000313" key="3">
    <source>
        <dbReference type="Proteomes" id="UP000030993"/>
    </source>
</evidence>
<dbReference type="SUPFAM" id="SSF160544">
    <property type="entry name" value="EscU C-terminal domain-like"/>
    <property type="match status" value="1"/>
</dbReference>